<dbReference type="InterPro" id="IPR044217">
    <property type="entry name" value="CLPT1/2"/>
</dbReference>
<feature type="domain" description="Clp R" evidence="2">
    <location>
        <begin position="76"/>
        <end position="221"/>
    </location>
</feature>
<name>A0A2P2K401_RHIMU</name>
<organism evidence="3">
    <name type="scientific">Rhizophora mucronata</name>
    <name type="common">Asiatic mangrove</name>
    <dbReference type="NCBI Taxonomy" id="61149"/>
    <lineage>
        <taxon>Eukaryota</taxon>
        <taxon>Viridiplantae</taxon>
        <taxon>Streptophyta</taxon>
        <taxon>Embryophyta</taxon>
        <taxon>Tracheophyta</taxon>
        <taxon>Spermatophyta</taxon>
        <taxon>Magnoliopsida</taxon>
        <taxon>eudicotyledons</taxon>
        <taxon>Gunneridae</taxon>
        <taxon>Pentapetalae</taxon>
        <taxon>rosids</taxon>
        <taxon>fabids</taxon>
        <taxon>Malpighiales</taxon>
        <taxon>Rhizophoraceae</taxon>
        <taxon>Rhizophora</taxon>
    </lineage>
</organism>
<reference evidence="3" key="1">
    <citation type="submission" date="2018-02" db="EMBL/GenBank/DDBJ databases">
        <title>Rhizophora mucronata_Transcriptome.</title>
        <authorList>
            <person name="Meera S.P."/>
            <person name="Sreeshan A."/>
            <person name="Augustine A."/>
        </authorList>
    </citation>
    <scope>NUCLEOTIDE SEQUENCE</scope>
    <source>
        <tissue evidence="3">Leaf</tissue>
    </source>
</reference>
<dbReference type="InterPro" id="IPR004176">
    <property type="entry name" value="Clp_R_N"/>
</dbReference>
<dbReference type="PANTHER" id="PTHR47016">
    <property type="entry name" value="ATP-DEPENDENT CLP PROTEASE ATP-BINDING SUBUNIT CLPT1, CHLOROPLASTIC"/>
    <property type="match status" value="1"/>
</dbReference>
<evidence type="ECO:0000313" key="3">
    <source>
        <dbReference type="EMBL" id="MBX00447.1"/>
    </source>
</evidence>
<dbReference type="InterPro" id="IPR036628">
    <property type="entry name" value="Clp_N_dom_sf"/>
</dbReference>
<accession>A0A2P2K401</accession>
<dbReference type="SUPFAM" id="SSF81923">
    <property type="entry name" value="Double Clp-N motif"/>
    <property type="match status" value="1"/>
</dbReference>
<evidence type="ECO:0000256" key="1">
    <source>
        <dbReference type="PROSITE-ProRule" id="PRU01251"/>
    </source>
</evidence>
<dbReference type="PROSITE" id="PS51903">
    <property type="entry name" value="CLP_R"/>
    <property type="match status" value="1"/>
</dbReference>
<dbReference type="Pfam" id="PF02861">
    <property type="entry name" value="Clp_N"/>
    <property type="match status" value="1"/>
</dbReference>
<protein>
    <submittedName>
        <fullName evidence="3">Uncharacterized protein MANES_06G138200</fullName>
    </submittedName>
</protein>
<dbReference type="EMBL" id="GGEC01019963">
    <property type="protein sequence ID" value="MBX00447.1"/>
    <property type="molecule type" value="Transcribed_RNA"/>
</dbReference>
<proteinExistence type="predicted"/>
<dbReference type="AlphaFoldDB" id="A0A2P2K401"/>
<keyword evidence="1" id="KW-0677">Repeat</keyword>
<dbReference type="PANTHER" id="PTHR47016:SF1">
    <property type="entry name" value="ATP-DEPENDENT CLP PROTEASE ATP-BINDING SUBUNIT CLPT1, CHLOROPLASTIC"/>
    <property type="match status" value="1"/>
</dbReference>
<dbReference type="Gene3D" id="1.10.1780.10">
    <property type="entry name" value="Clp, N-terminal domain"/>
    <property type="match status" value="1"/>
</dbReference>
<evidence type="ECO:0000259" key="2">
    <source>
        <dbReference type="PROSITE" id="PS51903"/>
    </source>
</evidence>
<sequence>MATQTASFLPISISTSQISRDRRNPSSLSFSSSSFRGNWRLTRRSCLGKLIFKYQRSTMATVLCSLPTQKYASAKIPKWSARAIRSFGLGELEARKLKYPNTGTEALLMGILIEGTSPAAKFLRANGITFYKVREEILNLLGRSDLFYFSPEHPPLTEQAQRALDWAIEEKLKSGDSGEITTTHILLGIWSEIQSAGHKILANLGINDEKAEELAKSMNEDISLSFR</sequence>